<name>A0AAD4S2H2_9MAGN</name>
<evidence type="ECO:0000313" key="4">
    <source>
        <dbReference type="Proteomes" id="UP001202328"/>
    </source>
</evidence>
<dbReference type="Proteomes" id="UP001202328">
    <property type="component" value="Unassembled WGS sequence"/>
</dbReference>
<dbReference type="Pfam" id="PF00407">
    <property type="entry name" value="Bet_v_1"/>
    <property type="match status" value="1"/>
</dbReference>
<protein>
    <recommendedName>
        <fullName evidence="2">Bet v I/Major latex protein domain-containing protein</fullName>
    </recommendedName>
</protein>
<evidence type="ECO:0000313" key="3">
    <source>
        <dbReference type="EMBL" id="KAI3853547.1"/>
    </source>
</evidence>
<dbReference type="InterPro" id="IPR023393">
    <property type="entry name" value="START-like_dom_sf"/>
</dbReference>
<dbReference type="PANTHER" id="PTHR31338">
    <property type="entry name" value="POLYKETIDE CYCLASE/DEHYDRASE AND LIPID TRANSPORT SUPERFAMILY PROTEIN"/>
    <property type="match status" value="1"/>
</dbReference>
<dbReference type="InterPro" id="IPR052006">
    <property type="entry name" value="MLP-like"/>
</dbReference>
<comment type="similarity">
    <text evidence="1">Belongs to the MLP family.</text>
</comment>
<dbReference type="EMBL" id="JAJJMB010015535">
    <property type="protein sequence ID" value="KAI3853547.1"/>
    <property type="molecule type" value="Genomic_DNA"/>
</dbReference>
<sequence length="162" mass="18354">MAEEHHHTISGLVGKLITESEVNCEAHKYYEIFKHHEEVPNAVPHQYTAVKVIEGHGITSGCIKEWDYIHEGKTLVVKEKTTYDDETMTIHHSAVGGDVLNDYKKFDATLSVKPKADGKGCTARWTIDYVKLNEDSPVPISYLAFFQQNIEDLNTHLCDKPE</sequence>
<organism evidence="3 4">
    <name type="scientific">Papaver atlanticum</name>
    <dbReference type="NCBI Taxonomy" id="357466"/>
    <lineage>
        <taxon>Eukaryota</taxon>
        <taxon>Viridiplantae</taxon>
        <taxon>Streptophyta</taxon>
        <taxon>Embryophyta</taxon>
        <taxon>Tracheophyta</taxon>
        <taxon>Spermatophyta</taxon>
        <taxon>Magnoliopsida</taxon>
        <taxon>Ranunculales</taxon>
        <taxon>Papaveraceae</taxon>
        <taxon>Papaveroideae</taxon>
        <taxon>Papaver</taxon>
    </lineage>
</organism>
<proteinExistence type="inferred from homology"/>
<dbReference type="PANTHER" id="PTHR31338:SF16">
    <property type="entry name" value="POLYKETIDE CYCLASE_DEHYDRASE AND LIPID TRANSPORT SUPERFAMILY PROTEIN"/>
    <property type="match status" value="1"/>
</dbReference>
<dbReference type="CDD" id="cd07816">
    <property type="entry name" value="Bet_v1-like"/>
    <property type="match status" value="1"/>
</dbReference>
<dbReference type="SMART" id="SM01037">
    <property type="entry name" value="Bet_v_1"/>
    <property type="match status" value="1"/>
</dbReference>
<evidence type="ECO:0000256" key="1">
    <source>
        <dbReference type="ARBA" id="ARBA00038242"/>
    </source>
</evidence>
<comment type="caution">
    <text evidence="3">The sequence shown here is derived from an EMBL/GenBank/DDBJ whole genome shotgun (WGS) entry which is preliminary data.</text>
</comment>
<evidence type="ECO:0000259" key="2">
    <source>
        <dbReference type="SMART" id="SM01037"/>
    </source>
</evidence>
<keyword evidence="4" id="KW-1185">Reference proteome</keyword>
<dbReference type="AlphaFoldDB" id="A0AAD4S2H2"/>
<dbReference type="SUPFAM" id="SSF55961">
    <property type="entry name" value="Bet v1-like"/>
    <property type="match status" value="1"/>
</dbReference>
<reference evidence="3" key="1">
    <citation type="submission" date="2022-04" db="EMBL/GenBank/DDBJ databases">
        <title>A functionally conserved STORR gene fusion in Papaver species that diverged 16.8 million years ago.</title>
        <authorList>
            <person name="Catania T."/>
        </authorList>
    </citation>
    <scope>NUCLEOTIDE SEQUENCE</scope>
    <source>
        <strain evidence="3">S-188037</strain>
    </source>
</reference>
<dbReference type="Gene3D" id="3.30.530.20">
    <property type="match status" value="1"/>
</dbReference>
<dbReference type="GO" id="GO:0006952">
    <property type="term" value="P:defense response"/>
    <property type="evidence" value="ECO:0007669"/>
    <property type="project" value="InterPro"/>
</dbReference>
<dbReference type="InterPro" id="IPR000916">
    <property type="entry name" value="Bet_v_I/MLP"/>
</dbReference>
<feature type="domain" description="Bet v I/Major latex protein" evidence="2">
    <location>
        <begin position="11"/>
        <end position="160"/>
    </location>
</feature>
<accession>A0AAD4S2H2</accession>
<gene>
    <name evidence="3" type="ORF">MKW98_025064</name>
</gene>